<gene>
    <name evidence="1" type="ORF">KSP39_PZI019061</name>
</gene>
<evidence type="ECO:0000313" key="2">
    <source>
        <dbReference type="Proteomes" id="UP001418222"/>
    </source>
</evidence>
<name>A0AAP0B2Z6_9ASPA</name>
<accession>A0AAP0B2Z6</accession>
<proteinExistence type="predicted"/>
<reference evidence="1 2" key="1">
    <citation type="journal article" date="2022" name="Nat. Plants">
        <title>Genomes of leafy and leafless Platanthera orchids illuminate the evolution of mycoheterotrophy.</title>
        <authorList>
            <person name="Li M.H."/>
            <person name="Liu K.W."/>
            <person name="Li Z."/>
            <person name="Lu H.C."/>
            <person name="Ye Q.L."/>
            <person name="Zhang D."/>
            <person name="Wang J.Y."/>
            <person name="Li Y.F."/>
            <person name="Zhong Z.M."/>
            <person name="Liu X."/>
            <person name="Yu X."/>
            <person name="Liu D.K."/>
            <person name="Tu X.D."/>
            <person name="Liu B."/>
            <person name="Hao Y."/>
            <person name="Liao X.Y."/>
            <person name="Jiang Y.T."/>
            <person name="Sun W.H."/>
            <person name="Chen J."/>
            <person name="Chen Y.Q."/>
            <person name="Ai Y."/>
            <person name="Zhai J.W."/>
            <person name="Wu S.S."/>
            <person name="Zhou Z."/>
            <person name="Hsiao Y.Y."/>
            <person name="Wu W.L."/>
            <person name="Chen Y.Y."/>
            <person name="Lin Y.F."/>
            <person name="Hsu J.L."/>
            <person name="Li C.Y."/>
            <person name="Wang Z.W."/>
            <person name="Zhao X."/>
            <person name="Zhong W.Y."/>
            <person name="Ma X.K."/>
            <person name="Ma L."/>
            <person name="Huang J."/>
            <person name="Chen G.Z."/>
            <person name="Huang M.Z."/>
            <person name="Huang L."/>
            <person name="Peng D.H."/>
            <person name="Luo Y.B."/>
            <person name="Zou S.Q."/>
            <person name="Chen S.P."/>
            <person name="Lan S."/>
            <person name="Tsai W.C."/>
            <person name="Van de Peer Y."/>
            <person name="Liu Z.J."/>
        </authorList>
    </citation>
    <scope>NUCLEOTIDE SEQUENCE [LARGE SCALE GENOMIC DNA]</scope>
    <source>
        <tissue evidence="1">Leaf</tissue>
    </source>
</reference>
<keyword evidence="2" id="KW-1185">Reference proteome</keyword>
<dbReference type="InterPro" id="IPR012337">
    <property type="entry name" value="RNaseH-like_sf"/>
</dbReference>
<organism evidence="1 2">
    <name type="scientific">Platanthera zijinensis</name>
    <dbReference type="NCBI Taxonomy" id="2320716"/>
    <lineage>
        <taxon>Eukaryota</taxon>
        <taxon>Viridiplantae</taxon>
        <taxon>Streptophyta</taxon>
        <taxon>Embryophyta</taxon>
        <taxon>Tracheophyta</taxon>
        <taxon>Spermatophyta</taxon>
        <taxon>Magnoliopsida</taxon>
        <taxon>Liliopsida</taxon>
        <taxon>Asparagales</taxon>
        <taxon>Orchidaceae</taxon>
        <taxon>Orchidoideae</taxon>
        <taxon>Orchideae</taxon>
        <taxon>Orchidinae</taxon>
        <taxon>Platanthera</taxon>
    </lineage>
</organism>
<dbReference type="PANTHER" id="PTHR32166:SF122">
    <property type="entry name" value="OS09G0499600 PROTEIN"/>
    <property type="match status" value="1"/>
</dbReference>
<protein>
    <submittedName>
        <fullName evidence="1">Uncharacterized protein</fullName>
    </submittedName>
</protein>
<dbReference type="PANTHER" id="PTHR32166">
    <property type="entry name" value="OSJNBA0013A04.12 PROTEIN"/>
    <property type="match status" value="1"/>
</dbReference>
<dbReference type="SUPFAM" id="SSF53098">
    <property type="entry name" value="Ribonuclease H-like"/>
    <property type="match status" value="1"/>
</dbReference>
<dbReference type="EMBL" id="JBBWWQ010000017">
    <property type="protein sequence ID" value="KAK8923972.1"/>
    <property type="molecule type" value="Genomic_DNA"/>
</dbReference>
<sequence length="165" mass="19260">MIVNGYIYVRPGVVNMLRSFTGQVELVRPAVTRFATSFLTIQRIHNQRNNLRKMFISPEWSSSKWAKESTGKQVQNIILMISFWRSIMDILKIFGPLVHVLRLVDGEKIPVMGYIYEAMDKAKEAIISHYLNPEYFYSNLTIVEDGEIMEVLYKTMQRLIPSHEE</sequence>
<comment type="caution">
    <text evidence="1">The sequence shown here is derived from an EMBL/GenBank/DDBJ whole genome shotgun (WGS) entry which is preliminary data.</text>
</comment>
<dbReference type="Proteomes" id="UP001418222">
    <property type="component" value="Unassembled WGS sequence"/>
</dbReference>
<evidence type="ECO:0000313" key="1">
    <source>
        <dbReference type="EMBL" id="KAK8923972.1"/>
    </source>
</evidence>
<dbReference type="AlphaFoldDB" id="A0AAP0B2Z6"/>